<dbReference type="InterPro" id="IPR051461">
    <property type="entry name" value="UPF0750_membrane"/>
</dbReference>
<organism evidence="7 8">
    <name type="scientific">Paracandidimonas soli</name>
    <dbReference type="NCBI Taxonomy" id="1917182"/>
    <lineage>
        <taxon>Bacteria</taxon>
        <taxon>Pseudomonadati</taxon>
        <taxon>Pseudomonadota</taxon>
        <taxon>Betaproteobacteria</taxon>
        <taxon>Burkholderiales</taxon>
        <taxon>Alcaligenaceae</taxon>
        <taxon>Paracandidimonas</taxon>
    </lineage>
</organism>
<dbReference type="GO" id="GO:0005886">
    <property type="term" value="C:plasma membrane"/>
    <property type="evidence" value="ECO:0007669"/>
    <property type="project" value="UniProtKB-SubCell"/>
</dbReference>
<dbReference type="Pfam" id="PF02588">
    <property type="entry name" value="YitT_membrane"/>
    <property type="match status" value="1"/>
</dbReference>
<feature type="transmembrane region" description="Helical" evidence="6">
    <location>
        <begin position="20"/>
        <end position="38"/>
    </location>
</feature>
<reference evidence="7 8" key="1">
    <citation type="submission" date="2019-03" db="EMBL/GenBank/DDBJ databases">
        <title>Genomic Encyclopedia of Type Strains, Phase IV (KMG-IV): sequencing the most valuable type-strain genomes for metagenomic binning, comparative biology and taxonomic classification.</title>
        <authorList>
            <person name="Goeker M."/>
        </authorList>
    </citation>
    <scope>NUCLEOTIDE SEQUENCE [LARGE SCALE GENOMIC DNA]</scope>
    <source>
        <strain evidence="7 8">DSM 100048</strain>
    </source>
</reference>
<dbReference type="PANTHER" id="PTHR33545">
    <property type="entry name" value="UPF0750 MEMBRANE PROTEIN YITT-RELATED"/>
    <property type="match status" value="1"/>
</dbReference>
<feature type="transmembrane region" description="Helical" evidence="6">
    <location>
        <begin position="180"/>
        <end position="199"/>
    </location>
</feature>
<sequence length="208" mass="22582">MQDPTTSPPARERHHLLEDIQAILTGTLMIAFGLNLYASCQFLTGGVAGLALLGHYLTGLSVGTCFFLINLPFYYLGYTRMGKAFILRTFLAITALSIFSDMIPNVIHFHDISPLFATIFGGCLVGVGFILIFRHGTSLGGVSILALYFQEKHGISAGKVQMGIDAGILLAAFFTVSWTSAVYSIIGAVLINAIMIINFKRTRYNGFS</sequence>
<keyword evidence="8" id="KW-1185">Reference proteome</keyword>
<gene>
    <name evidence="7" type="ORF">EV686_10120</name>
</gene>
<evidence type="ECO:0000313" key="8">
    <source>
        <dbReference type="Proteomes" id="UP000294692"/>
    </source>
</evidence>
<proteinExistence type="predicted"/>
<keyword evidence="5 6" id="KW-0472">Membrane</keyword>
<dbReference type="Proteomes" id="UP000294692">
    <property type="component" value="Unassembled WGS sequence"/>
</dbReference>
<evidence type="ECO:0000256" key="5">
    <source>
        <dbReference type="ARBA" id="ARBA00023136"/>
    </source>
</evidence>
<name>A0A4R3VBC2_9BURK</name>
<dbReference type="InterPro" id="IPR003740">
    <property type="entry name" value="YitT"/>
</dbReference>
<keyword evidence="4 6" id="KW-1133">Transmembrane helix</keyword>
<dbReference type="RefSeq" id="WP_132472235.1">
    <property type="nucleotide sequence ID" value="NZ_JBHRVM010000001.1"/>
</dbReference>
<dbReference type="AlphaFoldDB" id="A0A4R3VBC2"/>
<evidence type="ECO:0000256" key="3">
    <source>
        <dbReference type="ARBA" id="ARBA00022692"/>
    </source>
</evidence>
<comment type="subcellular location">
    <subcellularLocation>
        <location evidence="1">Cell membrane</location>
        <topology evidence="1">Multi-pass membrane protein</topology>
    </subcellularLocation>
</comment>
<evidence type="ECO:0000256" key="1">
    <source>
        <dbReference type="ARBA" id="ARBA00004651"/>
    </source>
</evidence>
<protein>
    <submittedName>
        <fullName evidence="7">Putative 5xTM membrane YitT family protein</fullName>
    </submittedName>
</protein>
<accession>A0A4R3VBC2</accession>
<feature type="transmembrane region" description="Helical" evidence="6">
    <location>
        <begin position="50"/>
        <end position="73"/>
    </location>
</feature>
<evidence type="ECO:0000313" key="7">
    <source>
        <dbReference type="EMBL" id="TCV02566.1"/>
    </source>
</evidence>
<feature type="transmembrane region" description="Helical" evidence="6">
    <location>
        <begin position="85"/>
        <end position="103"/>
    </location>
</feature>
<feature type="transmembrane region" description="Helical" evidence="6">
    <location>
        <begin position="115"/>
        <end position="133"/>
    </location>
</feature>
<dbReference type="EMBL" id="SMBX01000001">
    <property type="protein sequence ID" value="TCV02566.1"/>
    <property type="molecule type" value="Genomic_DNA"/>
</dbReference>
<evidence type="ECO:0000256" key="4">
    <source>
        <dbReference type="ARBA" id="ARBA00022989"/>
    </source>
</evidence>
<dbReference type="PANTHER" id="PTHR33545:SF5">
    <property type="entry name" value="UPF0750 MEMBRANE PROTEIN YITT"/>
    <property type="match status" value="1"/>
</dbReference>
<keyword evidence="2" id="KW-1003">Cell membrane</keyword>
<keyword evidence="3 6" id="KW-0812">Transmembrane</keyword>
<evidence type="ECO:0000256" key="2">
    <source>
        <dbReference type="ARBA" id="ARBA00022475"/>
    </source>
</evidence>
<evidence type="ECO:0000256" key="6">
    <source>
        <dbReference type="SAM" id="Phobius"/>
    </source>
</evidence>
<comment type="caution">
    <text evidence="7">The sequence shown here is derived from an EMBL/GenBank/DDBJ whole genome shotgun (WGS) entry which is preliminary data.</text>
</comment>
<dbReference type="OrthoDB" id="3296441at2"/>